<dbReference type="InterPro" id="IPR050613">
    <property type="entry name" value="Sec_Metabolite_Reg"/>
</dbReference>
<dbReference type="Pfam" id="PF00172">
    <property type="entry name" value="Zn_clus"/>
    <property type="match status" value="1"/>
</dbReference>
<accession>A0AAF0F3P2</accession>
<evidence type="ECO:0000256" key="1">
    <source>
        <dbReference type="ARBA" id="ARBA00004123"/>
    </source>
</evidence>
<evidence type="ECO:0000256" key="4">
    <source>
        <dbReference type="SAM" id="MobiDB-lite"/>
    </source>
</evidence>
<evidence type="ECO:0000256" key="2">
    <source>
        <dbReference type="ARBA" id="ARBA00022723"/>
    </source>
</evidence>
<dbReference type="GO" id="GO:0005634">
    <property type="term" value="C:nucleus"/>
    <property type="evidence" value="ECO:0007669"/>
    <property type="project" value="UniProtKB-SubCell"/>
</dbReference>
<dbReference type="SMART" id="SM00066">
    <property type="entry name" value="GAL4"/>
    <property type="match status" value="1"/>
</dbReference>
<dbReference type="PANTHER" id="PTHR31001:SF90">
    <property type="entry name" value="CENTROMERE DNA-BINDING PROTEIN COMPLEX CBF3 SUBUNIT B"/>
    <property type="match status" value="1"/>
</dbReference>
<feature type="domain" description="Zn(2)-C6 fungal-type" evidence="5">
    <location>
        <begin position="91"/>
        <end position="124"/>
    </location>
</feature>
<dbReference type="AlphaFoldDB" id="A0AAF0F3P2"/>
<dbReference type="PANTHER" id="PTHR31001">
    <property type="entry name" value="UNCHARACTERIZED TRANSCRIPTIONAL REGULATORY PROTEIN"/>
    <property type="match status" value="1"/>
</dbReference>
<keyword evidence="2" id="KW-0479">Metal-binding</keyword>
<evidence type="ECO:0000259" key="5">
    <source>
        <dbReference type="PROSITE" id="PS50048"/>
    </source>
</evidence>
<dbReference type="PROSITE" id="PS50048">
    <property type="entry name" value="ZN2_CY6_FUNGAL_2"/>
    <property type="match status" value="1"/>
</dbReference>
<dbReference type="CDD" id="cd12148">
    <property type="entry name" value="fungal_TF_MHR"/>
    <property type="match status" value="1"/>
</dbReference>
<proteinExistence type="predicted"/>
<keyword evidence="7" id="KW-1185">Reference proteome</keyword>
<protein>
    <recommendedName>
        <fullName evidence="5">Zn(2)-C6 fungal-type domain-containing protein</fullName>
    </recommendedName>
</protein>
<dbReference type="EMBL" id="CP118375">
    <property type="protein sequence ID" value="WFD42190.1"/>
    <property type="molecule type" value="Genomic_DNA"/>
</dbReference>
<evidence type="ECO:0000313" key="7">
    <source>
        <dbReference type="Proteomes" id="UP001214628"/>
    </source>
</evidence>
<dbReference type="Proteomes" id="UP001214628">
    <property type="component" value="Chromosome 1"/>
</dbReference>
<dbReference type="GO" id="GO:0000981">
    <property type="term" value="F:DNA-binding transcription factor activity, RNA polymerase II-specific"/>
    <property type="evidence" value="ECO:0007669"/>
    <property type="project" value="InterPro"/>
</dbReference>
<dbReference type="GO" id="GO:0008270">
    <property type="term" value="F:zinc ion binding"/>
    <property type="evidence" value="ECO:0007669"/>
    <property type="project" value="InterPro"/>
</dbReference>
<dbReference type="Pfam" id="PF04082">
    <property type="entry name" value="Fungal_trans"/>
    <property type="match status" value="1"/>
</dbReference>
<comment type="subcellular location">
    <subcellularLocation>
        <location evidence="1">Nucleus</location>
    </subcellularLocation>
</comment>
<dbReference type="CDD" id="cd00067">
    <property type="entry name" value="GAL4"/>
    <property type="match status" value="1"/>
</dbReference>
<feature type="region of interest" description="Disordered" evidence="4">
    <location>
        <begin position="834"/>
        <end position="859"/>
    </location>
</feature>
<organism evidence="6 7">
    <name type="scientific">Malassezia psittaci</name>
    <dbReference type="NCBI Taxonomy" id="1821823"/>
    <lineage>
        <taxon>Eukaryota</taxon>
        <taxon>Fungi</taxon>
        <taxon>Dikarya</taxon>
        <taxon>Basidiomycota</taxon>
        <taxon>Ustilaginomycotina</taxon>
        <taxon>Malasseziomycetes</taxon>
        <taxon>Malasseziales</taxon>
        <taxon>Malasseziaceae</taxon>
        <taxon>Malassezia</taxon>
    </lineage>
</organism>
<feature type="region of interest" description="Disordered" evidence="4">
    <location>
        <begin position="284"/>
        <end position="311"/>
    </location>
</feature>
<name>A0AAF0F3P2_9BASI</name>
<dbReference type="InterPro" id="IPR007219">
    <property type="entry name" value="XnlR_reg_dom"/>
</dbReference>
<evidence type="ECO:0000256" key="3">
    <source>
        <dbReference type="ARBA" id="ARBA00023242"/>
    </source>
</evidence>
<feature type="compositionally biased region" description="Polar residues" evidence="4">
    <location>
        <begin position="284"/>
        <end position="294"/>
    </location>
</feature>
<dbReference type="InterPro" id="IPR036864">
    <property type="entry name" value="Zn2-C6_fun-type_DNA-bd_sf"/>
</dbReference>
<dbReference type="GO" id="GO:0003677">
    <property type="term" value="F:DNA binding"/>
    <property type="evidence" value="ECO:0007669"/>
    <property type="project" value="InterPro"/>
</dbReference>
<dbReference type="InterPro" id="IPR001138">
    <property type="entry name" value="Zn2Cys6_DnaBD"/>
</dbReference>
<dbReference type="GO" id="GO:0006351">
    <property type="term" value="P:DNA-templated transcription"/>
    <property type="evidence" value="ECO:0007669"/>
    <property type="project" value="InterPro"/>
</dbReference>
<dbReference type="Gene3D" id="4.10.240.10">
    <property type="entry name" value="Zn(2)-C6 fungal-type DNA-binding domain"/>
    <property type="match status" value="1"/>
</dbReference>
<sequence length="920" mass="101507">MAILSDVSHGVSAEGSSVSMSRDNVDSLQAHALPPGVQSAQTFTMGDHPSQHYHSVDALSSNVLPGATRERLTGHEPQGKPPSTKRRKINTCFPCKNRKVKCDRQQPYCGQCQKHRIPAERCVWSADMSMGSEMHPHAGMSFSKDGTHTLNLPNDWASAHGHELALDNDTRTVIDRISHLEQRLGGPSSQPSSHDMHNAATGSQIDPLLLGTTLSLDVNTDRHNASLPQDSSVVAELAFWRNKIEQQQRAVQNSEGNPLTMQAEPNMAAADALAMFARHSQQGALGSNDQSLHRASSVAADMPGSSSEAEGSRSNIVNALLDHAAFNTNASRIRTALDMLPDQQQMDYLLRTLQTVDLHVSYGISWRLVKMQLASLRTQLASWNRMQTTLPEHLDLSFLSLLLMLLGLAARYCESRFFIEQAFCTSVDQITTIVDAWVDSAQALMAMDDFVNKTNWNHLAALLLVTNHHALRGKLPLCFTTVAMMVRLAELQGYHKLGSAREDEDTWSQAPTSTQVRLSSVVGVPNSDSSRSQTLIKPSIDMSCTLPDRSHLVREAARRLWYKIACEDLAVSTVLNRSASFDAAGMTTQYPLNIDEEDLPDSETHVLPPALEEGRATINNLTPYTFQIAQLGSERISEASNKTRSYDLVLEMDGKLRQLLSSLPIYLRPDPALEQLPEVRREQSQRPYLAMHRLIIFEAVNHQLLMLHREYMFRGHHEEQYASSTRIAVDAARTILSCRQQIDNVHPSVQRHPIFLHHLFQAATVLALNLKSLVRDGQGSSQVAHQLRDDLSLMQNYIAESNDVAGGLAVQSPQSHKIAFRLLDILLAQEGITQSNGDSSQKAEPSSPEKSMQHSISGIGMNNGSAGSNIFQISANPSNSDEVNESAKALASHMLDAQFGTDAMPTEFFASLDELMVPIY</sequence>
<reference evidence="6" key="1">
    <citation type="submission" date="2023-02" db="EMBL/GenBank/DDBJ databases">
        <title>Mating type loci evolution in Malassezia.</title>
        <authorList>
            <person name="Coelho M.A."/>
        </authorList>
    </citation>
    <scope>NUCLEOTIDE SEQUENCE</scope>
    <source>
        <strain evidence="6">CBS 14136</strain>
    </source>
</reference>
<gene>
    <name evidence="6" type="ORF">MPSI1_000829</name>
</gene>
<dbReference type="SUPFAM" id="SSF57701">
    <property type="entry name" value="Zn2/Cys6 DNA-binding domain"/>
    <property type="match status" value="1"/>
</dbReference>
<evidence type="ECO:0000313" key="6">
    <source>
        <dbReference type="EMBL" id="WFD42190.1"/>
    </source>
</evidence>
<keyword evidence="3" id="KW-0539">Nucleus</keyword>